<evidence type="ECO:0000256" key="1">
    <source>
        <dbReference type="SAM" id="SignalP"/>
    </source>
</evidence>
<organism evidence="2 3">
    <name type="scientific">Apibacter adventoris</name>
    <dbReference type="NCBI Taxonomy" id="1679466"/>
    <lineage>
        <taxon>Bacteria</taxon>
        <taxon>Pseudomonadati</taxon>
        <taxon>Bacteroidota</taxon>
        <taxon>Flavobacteriia</taxon>
        <taxon>Flavobacteriales</taxon>
        <taxon>Weeksellaceae</taxon>
        <taxon>Apibacter</taxon>
    </lineage>
</organism>
<reference evidence="2 3" key="1">
    <citation type="submission" date="2018-02" db="EMBL/GenBank/DDBJ databases">
        <title>Genome sequences of Apibacter spp., gut symbionts of Asian honey bees.</title>
        <authorList>
            <person name="Kwong W.K."/>
            <person name="Steele M.I."/>
            <person name="Moran N.A."/>
        </authorList>
    </citation>
    <scope>NUCLEOTIDE SEQUENCE [LARGE SCALE GENOMIC DNA]</scope>
    <source>
        <strain evidence="3">wkB301</strain>
    </source>
</reference>
<sequence>MSRKIFISFLNLLLFTQAFAQLQIKVVNINNKQPVVNAHIYDESKKLLGKTNDQGIFYINNKEDKILILADSFAKKTETLGKLNKTIYLFPPKTNPKSDPLALKIIQKSWINRSKNNPDFLENYRFNSYVKFTLDVPSDSVKYITNPKRKLDSLNNAFKQLLEKNLLFIGERIMVYKYDKKYGKKAIITAYKAGGLNNPELYNISMSQSMVNTYPEILKPKEIQNNVVKFIDSLNINGRKTYEILMYSKGKSETQFYRNLDIFVDAESFALVKILGNTSKISDVYYEIVYTPYQGIWHAESEYMKTKILSKNFINKINKILPKGLHTITKLTTTSTVESHFLNFESPVSFTAKEFQGYEYQIDKNVSQNSNEKIASLRTDSLTLREASTYNQLNKIFQKYKLESKLRFLRSLSSGELELSFFSLDLYNLFSHNMYESFRYQLGGHTNYKLSTNFQIGGYIAKATRDEEVKAGGEIKFFINKKQGGELSFKAETDVLPAGRTKIKYLTPKDEISAKSNNIYNDTYFSYRKLELSYQQDFFKNLDITFSVDYQRQRAEFDYLFKDYNKDTWFNFVNTAIRLRYAPKVKYLETPVGRTTFKDSPPYYYLTYSKSWNLFDRSTATHRLYLSAVYTFMNKLGNTKITGNLGAIFGETPIMNTYEGMGVAKHGHNLWGRFSVRGFQSFETMDPASFFSDKFASIQFTHYLRPIRVSEFKSLHFALIYNGLIGTMKNKSDHQLLDFDVPKDYYQEFGVEANKLLLGIIGVGVYCRLGAYQVSNLDKNLYIKLTLEI</sequence>
<keyword evidence="1" id="KW-0732">Signal</keyword>
<feature type="chain" id="PRO_5015777759" description="Carboxypeptidase-like regulatory domain-containing protein" evidence="1">
    <location>
        <begin position="21"/>
        <end position="789"/>
    </location>
</feature>
<comment type="caution">
    <text evidence="2">The sequence shown here is derived from an EMBL/GenBank/DDBJ whole genome shotgun (WGS) entry which is preliminary data.</text>
</comment>
<dbReference type="RefSeq" id="WP_105246563.1">
    <property type="nucleotide sequence ID" value="NZ_PSZM01000036.1"/>
</dbReference>
<keyword evidence="3" id="KW-1185">Reference proteome</keyword>
<feature type="signal peptide" evidence="1">
    <location>
        <begin position="1"/>
        <end position="20"/>
    </location>
</feature>
<gene>
    <name evidence="2" type="ORF">C4S77_05165</name>
</gene>
<evidence type="ECO:0000313" key="2">
    <source>
        <dbReference type="EMBL" id="PQL93055.1"/>
    </source>
</evidence>
<protein>
    <recommendedName>
        <fullName evidence="4">Carboxypeptidase-like regulatory domain-containing protein</fullName>
    </recommendedName>
</protein>
<dbReference type="Proteomes" id="UP000238042">
    <property type="component" value="Unassembled WGS sequence"/>
</dbReference>
<dbReference type="EMBL" id="PSZM01000036">
    <property type="protein sequence ID" value="PQL93055.1"/>
    <property type="molecule type" value="Genomic_DNA"/>
</dbReference>
<proteinExistence type="predicted"/>
<dbReference type="OrthoDB" id="604691at2"/>
<evidence type="ECO:0000313" key="3">
    <source>
        <dbReference type="Proteomes" id="UP000238042"/>
    </source>
</evidence>
<dbReference type="AlphaFoldDB" id="A0A2S8ADL4"/>
<accession>A0A2S8ADL4</accession>
<evidence type="ECO:0008006" key="4">
    <source>
        <dbReference type="Google" id="ProtNLM"/>
    </source>
</evidence>
<name>A0A2S8ADL4_9FLAO</name>